<dbReference type="Pfam" id="PF03070">
    <property type="entry name" value="TENA_THI-4"/>
    <property type="match status" value="1"/>
</dbReference>
<feature type="binding site" evidence="2">
    <location>
        <position position="143"/>
    </location>
    <ligand>
        <name>substrate</name>
    </ligand>
</feature>
<proteinExistence type="predicted"/>
<evidence type="ECO:0000256" key="1">
    <source>
        <dbReference type="PIRSR" id="PIRSR003170-1"/>
    </source>
</evidence>
<dbReference type="GO" id="GO:0005829">
    <property type="term" value="C:cytosol"/>
    <property type="evidence" value="ECO:0007669"/>
    <property type="project" value="TreeGrafter"/>
</dbReference>
<dbReference type="PIRSF" id="PIRSF003170">
    <property type="entry name" value="Pet18p"/>
    <property type="match status" value="1"/>
</dbReference>
<sequence>MSTISESRSFTTDWLHQNHELYTAATNHTFIASIRDGTIDVINFKHWMEQDYHFVREFVRFVASVLLKVPRDSPEQDADVILGGLTALESEISWFRKEANFWQIFLEKVTPLESNKEYCEFLKELEGTETPYPVAVVAFWMIELVYNASFMSCLEEGSKTPFELLSTVKRWGSLEFHQYVHSLQQLADKALENVSEAELKKAHEVCVRILELEIKFWDMATIQTG</sequence>
<name>A0A8T0IDZ0_CERPU</name>
<dbReference type="PANTHER" id="PTHR43198:SF5">
    <property type="entry name" value="BIFUNCTIONAL TENA-E PROTEIN"/>
    <property type="match status" value="1"/>
</dbReference>
<dbReference type="Gene3D" id="1.20.910.10">
    <property type="entry name" value="Heme oxygenase-like"/>
    <property type="match status" value="1"/>
</dbReference>
<keyword evidence="5" id="KW-1185">Reference proteome</keyword>
<dbReference type="InterPro" id="IPR016084">
    <property type="entry name" value="Haem_Oase-like_multi-hlx"/>
</dbReference>
<dbReference type="CDD" id="cd19357">
    <property type="entry name" value="TenA_E_At3g16990-like"/>
    <property type="match status" value="1"/>
</dbReference>
<comment type="caution">
    <text evidence="4">The sequence shown here is derived from an EMBL/GenBank/DDBJ whole genome shotgun (WGS) entry which is preliminary data.</text>
</comment>
<organism evidence="4 5">
    <name type="scientific">Ceratodon purpureus</name>
    <name type="common">Fire moss</name>
    <name type="synonym">Dicranum purpureum</name>
    <dbReference type="NCBI Taxonomy" id="3225"/>
    <lineage>
        <taxon>Eukaryota</taxon>
        <taxon>Viridiplantae</taxon>
        <taxon>Streptophyta</taxon>
        <taxon>Embryophyta</taxon>
        <taxon>Bryophyta</taxon>
        <taxon>Bryophytina</taxon>
        <taxon>Bryopsida</taxon>
        <taxon>Dicranidae</taxon>
        <taxon>Pseudoditrichales</taxon>
        <taxon>Ditrichaceae</taxon>
        <taxon>Ceratodon</taxon>
    </lineage>
</organism>
<dbReference type="InterPro" id="IPR026285">
    <property type="entry name" value="TenA_E"/>
</dbReference>
<feature type="active site" description="Proton donor" evidence="1">
    <location>
        <position position="213"/>
    </location>
</feature>
<dbReference type="AlphaFoldDB" id="A0A8T0IDZ0"/>
<dbReference type="EMBL" id="CM026424">
    <property type="protein sequence ID" value="KAG0581215.1"/>
    <property type="molecule type" value="Genomic_DNA"/>
</dbReference>
<feature type="binding site" evidence="2">
    <location>
        <position position="51"/>
    </location>
    <ligand>
        <name>substrate</name>
    </ligand>
</feature>
<feature type="domain" description="Thiaminase-2/PQQC" evidence="3">
    <location>
        <begin position="17"/>
        <end position="220"/>
    </location>
</feature>
<evidence type="ECO:0000313" key="4">
    <source>
        <dbReference type="EMBL" id="KAG0581215.1"/>
    </source>
</evidence>
<evidence type="ECO:0000256" key="2">
    <source>
        <dbReference type="PIRSR" id="PIRSR003170-2"/>
    </source>
</evidence>
<dbReference type="SUPFAM" id="SSF48613">
    <property type="entry name" value="Heme oxygenase-like"/>
    <property type="match status" value="1"/>
</dbReference>
<dbReference type="PANTHER" id="PTHR43198">
    <property type="entry name" value="BIFUNCTIONAL TH2 PROTEIN"/>
    <property type="match status" value="1"/>
</dbReference>
<reference evidence="4" key="1">
    <citation type="submission" date="2020-06" db="EMBL/GenBank/DDBJ databases">
        <title>WGS assembly of Ceratodon purpureus strain R40.</title>
        <authorList>
            <person name="Carey S.B."/>
            <person name="Jenkins J."/>
            <person name="Shu S."/>
            <person name="Lovell J.T."/>
            <person name="Sreedasyam A."/>
            <person name="Maumus F."/>
            <person name="Tiley G.P."/>
            <person name="Fernandez-Pozo N."/>
            <person name="Barry K."/>
            <person name="Chen C."/>
            <person name="Wang M."/>
            <person name="Lipzen A."/>
            <person name="Daum C."/>
            <person name="Saski C.A."/>
            <person name="Payton A.C."/>
            <person name="Mcbreen J.C."/>
            <person name="Conrad R.E."/>
            <person name="Kollar L.M."/>
            <person name="Olsson S."/>
            <person name="Huttunen S."/>
            <person name="Landis J.B."/>
            <person name="Wickett N.J."/>
            <person name="Johnson M.G."/>
            <person name="Rensing S.A."/>
            <person name="Grimwood J."/>
            <person name="Schmutz J."/>
            <person name="Mcdaniel S.F."/>
        </authorList>
    </citation>
    <scope>NUCLEOTIDE SEQUENCE</scope>
    <source>
        <strain evidence="4">R40</strain>
    </source>
</reference>
<dbReference type="InterPro" id="IPR004305">
    <property type="entry name" value="Thiaminase-2/PQQC"/>
</dbReference>
<evidence type="ECO:0000313" key="5">
    <source>
        <dbReference type="Proteomes" id="UP000822688"/>
    </source>
</evidence>
<dbReference type="Proteomes" id="UP000822688">
    <property type="component" value="Chromosome 4"/>
</dbReference>
<protein>
    <recommendedName>
        <fullName evidence="3">Thiaminase-2/PQQC domain-containing protein</fullName>
    </recommendedName>
</protein>
<dbReference type="InterPro" id="IPR050967">
    <property type="entry name" value="Thiamine_Salvage_TenA"/>
</dbReference>
<feature type="binding site" evidence="2">
    <location>
        <position position="91"/>
    </location>
    <ligand>
        <name>substrate</name>
    </ligand>
</feature>
<gene>
    <name evidence="4" type="ORF">KC19_4G233300</name>
</gene>
<dbReference type="GO" id="GO:0006772">
    <property type="term" value="P:thiamine metabolic process"/>
    <property type="evidence" value="ECO:0007669"/>
    <property type="project" value="UniProtKB-ARBA"/>
</dbReference>
<evidence type="ECO:0000259" key="3">
    <source>
        <dbReference type="Pfam" id="PF03070"/>
    </source>
</evidence>
<accession>A0A8T0IDZ0</accession>